<evidence type="ECO:0000256" key="1">
    <source>
        <dbReference type="SAM" id="Coils"/>
    </source>
</evidence>
<dbReference type="PANTHER" id="PTHR30469:SF15">
    <property type="entry name" value="HLYD FAMILY OF SECRETION PROTEINS"/>
    <property type="match status" value="1"/>
</dbReference>
<dbReference type="Proteomes" id="UP000245535">
    <property type="component" value="Unassembled WGS sequence"/>
</dbReference>
<evidence type="ECO:0000313" key="3">
    <source>
        <dbReference type="EMBL" id="PWJ38445.1"/>
    </source>
</evidence>
<evidence type="ECO:0000313" key="4">
    <source>
        <dbReference type="Proteomes" id="UP000245535"/>
    </source>
</evidence>
<dbReference type="Gene3D" id="2.40.420.20">
    <property type="match status" value="1"/>
</dbReference>
<gene>
    <name evidence="3" type="ORF">BC781_10735</name>
</gene>
<sequence>MDKVISQEIQHKEKRKRYIKLGIGVVAIIGIGITTLDFLTKSVSRKDILIGVVERGEVSLEISARGRVEPVYQKALTAPFSTVLESVVKTIGDKVDKESQILILDREAELSKLKQMEDEAEVKRSQLKKEELRLNKELFDLETDASVTALEINNLKANLSSEKKLLEVGGTTEESVQKAETALQVAELNNKKLQNDLAYKKLSIQEELKLLKINLQIELENIEEQKRKLVKAEVKAGIDGAITFVNDNVGSSVQTGEVLARVANLDAFRIKGMVAESYSHQVAVGMEARIETSSEAFTGQVTSMAPSSDKGMVTFYLSIDADSTTLSKLRPDMIADVSLKLESNKGTLRVRNRGAFLGKSTEEIFVIRGGSAEKIDVKTGFRNTDWIEIQSGLYEGDSIIISNTAKFINSPVVNLKSE</sequence>
<dbReference type="OrthoDB" id="9806939at2"/>
<reference evidence="3 4" key="1">
    <citation type="submission" date="2018-03" db="EMBL/GenBank/DDBJ databases">
        <title>Genomic Encyclopedia of Archaeal and Bacterial Type Strains, Phase II (KMG-II): from individual species to whole genera.</title>
        <authorList>
            <person name="Goeker M."/>
        </authorList>
    </citation>
    <scope>NUCLEOTIDE SEQUENCE [LARGE SCALE GENOMIC DNA]</scope>
    <source>
        <strain evidence="3 4">DSM 28229</strain>
    </source>
</reference>
<keyword evidence="1" id="KW-0175">Coiled coil</keyword>
<protein>
    <submittedName>
        <fullName evidence="3">HlyD family secretion protein</fullName>
    </submittedName>
</protein>
<organism evidence="3 4">
    <name type="scientific">Sediminitomix flava</name>
    <dbReference type="NCBI Taxonomy" id="379075"/>
    <lineage>
        <taxon>Bacteria</taxon>
        <taxon>Pseudomonadati</taxon>
        <taxon>Bacteroidota</taxon>
        <taxon>Cytophagia</taxon>
        <taxon>Cytophagales</taxon>
        <taxon>Flammeovirgaceae</taxon>
        <taxon>Sediminitomix</taxon>
    </lineage>
</organism>
<dbReference type="Gene3D" id="2.40.30.170">
    <property type="match status" value="1"/>
</dbReference>
<dbReference type="AlphaFoldDB" id="A0A315Z6R4"/>
<name>A0A315Z6R4_SEDFL</name>
<dbReference type="PANTHER" id="PTHR30469">
    <property type="entry name" value="MULTIDRUG RESISTANCE PROTEIN MDTA"/>
    <property type="match status" value="1"/>
</dbReference>
<dbReference type="GO" id="GO:1990281">
    <property type="term" value="C:efflux pump complex"/>
    <property type="evidence" value="ECO:0007669"/>
    <property type="project" value="TreeGrafter"/>
</dbReference>
<keyword evidence="2" id="KW-1133">Transmembrane helix</keyword>
<dbReference type="EMBL" id="QGDO01000007">
    <property type="protein sequence ID" value="PWJ38445.1"/>
    <property type="molecule type" value="Genomic_DNA"/>
</dbReference>
<feature type="transmembrane region" description="Helical" evidence="2">
    <location>
        <begin position="21"/>
        <end position="39"/>
    </location>
</feature>
<comment type="caution">
    <text evidence="3">The sequence shown here is derived from an EMBL/GenBank/DDBJ whole genome shotgun (WGS) entry which is preliminary data.</text>
</comment>
<dbReference type="GO" id="GO:0015562">
    <property type="term" value="F:efflux transmembrane transporter activity"/>
    <property type="evidence" value="ECO:0007669"/>
    <property type="project" value="TreeGrafter"/>
</dbReference>
<proteinExistence type="predicted"/>
<accession>A0A315Z6R4</accession>
<feature type="coiled-coil region" evidence="1">
    <location>
        <begin position="106"/>
        <end position="144"/>
    </location>
</feature>
<evidence type="ECO:0000256" key="2">
    <source>
        <dbReference type="SAM" id="Phobius"/>
    </source>
</evidence>
<dbReference type="RefSeq" id="WP_109621524.1">
    <property type="nucleotide sequence ID" value="NZ_QGDO01000007.1"/>
</dbReference>
<feature type="coiled-coil region" evidence="1">
    <location>
        <begin position="176"/>
        <end position="235"/>
    </location>
</feature>
<keyword evidence="2" id="KW-0812">Transmembrane</keyword>
<keyword evidence="4" id="KW-1185">Reference proteome</keyword>
<keyword evidence="2" id="KW-0472">Membrane</keyword>